<reference evidence="2" key="1">
    <citation type="submission" date="2021-08" db="EMBL/GenBank/DDBJ databases">
        <title>Whole genome sequencing of non-tuberculosis mycobacteria type-strains.</title>
        <authorList>
            <person name="Igarashi Y."/>
            <person name="Osugi A."/>
            <person name="Mitarai S."/>
        </authorList>
    </citation>
    <scope>NUCLEOTIDE SEQUENCE</scope>
    <source>
        <strain evidence="2">JCM 30995</strain>
    </source>
</reference>
<evidence type="ECO:0000313" key="3">
    <source>
        <dbReference type="Proteomes" id="UP000825008"/>
    </source>
</evidence>
<sequence>MMLLVRIIDLVVSVLRYLATPEARLLRAGVLVVLFFGVAVGAAGLIWGLAQLPHYLAGP</sequence>
<dbReference type="Proteomes" id="UP000825008">
    <property type="component" value="Chromosome"/>
</dbReference>
<protein>
    <submittedName>
        <fullName evidence="2">Uncharacterized protein</fullName>
    </submittedName>
</protein>
<organism evidence="2 3">
    <name type="scientific">Mycolicibacter heraklionensis</name>
    <dbReference type="NCBI Taxonomy" id="512402"/>
    <lineage>
        <taxon>Bacteria</taxon>
        <taxon>Bacillati</taxon>
        <taxon>Actinomycetota</taxon>
        <taxon>Actinomycetes</taxon>
        <taxon>Mycobacteriales</taxon>
        <taxon>Mycobacteriaceae</taxon>
        <taxon>Mycolicibacter</taxon>
    </lineage>
</organism>
<accession>A0A9X7WE93</accession>
<evidence type="ECO:0000313" key="2">
    <source>
        <dbReference type="EMBL" id="QZA06596.1"/>
    </source>
</evidence>
<name>A0A9X7WE93_9MYCO</name>
<keyword evidence="1" id="KW-0812">Transmembrane</keyword>
<dbReference type="EMBL" id="CP080997">
    <property type="protein sequence ID" value="QZA06596.1"/>
    <property type="molecule type" value="Genomic_DNA"/>
</dbReference>
<keyword evidence="1" id="KW-0472">Membrane</keyword>
<proteinExistence type="predicted"/>
<dbReference type="RefSeq" id="WP_220694414.1">
    <property type="nucleotide sequence ID" value="NZ_CP080997.1"/>
</dbReference>
<evidence type="ECO:0000256" key="1">
    <source>
        <dbReference type="SAM" id="Phobius"/>
    </source>
</evidence>
<gene>
    <name evidence="2" type="ORF">K3U94_16520</name>
</gene>
<dbReference type="AlphaFoldDB" id="A0A9X7WE93"/>
<keyword evidence="1" id="KW-1133">Transmembrane helix</keyword>
<feature type="transmembrane region" description="Helical" evidence="1">
    <location>
        <begin position="25"/>
        <end position="50"/>
    </location>
</feature>
<dbReference type="KEGG" id="mher:K3U94_16520"/>